<dbReference type="GO" id="GO:0031012">
    <property type="term" value="C:extracellular matrix"/>
    <property type="evidence" value="ECO:0007669"/>
    <property type="project" value="InterPro"/>
</dbReference>
<organism evidence="6 7">
    <name type="scientific">candidate division WWE3 bacterium CG_4_9_14_0_2_um_filter_48_10</name>
    <dbReference type="NCBI Taxonomy" id="1975078"/>
    <lineage>
        <taxon>Bacteria</taxon>
        <taxon>Katanobacteria</taxon>
    </lineage>
</organism>
<dbReference type="EMBL" id="PFSK01000010">
    <property type="protein sequence ID" value="PJC23079.1"/>
    <property type="molecule type" value="Genomic_DNA"/>
</dbReference>
<dbReference type="InterPro" id="IPR024079">
    <property type="entry name" value="MetalloPept_cat_dom_sf"/>
</dbReference>
<dbReference type="GO" id="GO:0004222">
    <property type="term" value="F:metalloendopeptidase activity"/>
    <property type="evidence" value="ECO:0007669"/>
    <property type="project" value="InterPro"/>
</dbReference>
<dbReference type="SUPFAM" id="SSF55486">
    <property type="entry name" value="Metalloproteases ('zincins'), catalytic domain"/>
    <property type="match status" value="1"/>
</dbReference>
<evidence type="ECO:0000313" key="7">
    <source>
        <dbReference type="Proteomes" id="UP000228781"/>
    </source>
</evidence>
<keyword evidence="3" id="KW-0378">Hydrolase</keyword>
<dbReference type="Proteomes" id="UP000228781">
    <property type="component" value="Unassembled WGS sequence"/>
</dbReference>
<keyword evidence="1" id="KW-0645">Protease</keyword>
<keyword evidence="2" id="KW-0479">Metal-binding</keyword>
<dbReference type="Gene3D" id="3.40.390.10">
    <property type="entry name" value="Collagenase (Catalytic Domain)"/>
    <property type="match status" value="1"/>
</dbReference>
<accession>A0A2M8EK23</accession>
<dbReference type="AlphaFoldDB" id="A0A2M8EK23"/>
<protein>
    <recommendedName>
        <fullName evidence="5">Peptidase M10 metallopeptidase domain-containing protein</fullName>
    </recommendedName>
</protein>
<feature type="domain" description="Peptidase M10 metallopeptidase" evidence="5">
    <location>
        <begin position="190"/>
        <end position="266"/>
    </location>
</feature>
<evidence type="ECO:0000259" key="5">
    <source>
        <dbReference type="Pfam" id="PF00413"/>
    </source>
</evidence>
<keyword evidence="4" id="KW-0862">Zinc</keyword>
<dbReference type="Pfam" id="PF00413">
    <property type="entry name" value="Peptidase_M10"/>
    <property type="match status" value="1"/>
</dbReference>
<dbReference type="GO" id="GO:0006508">
    <property type="term" value="P:proteolysis"/>
    <property type="evidence" value="ECO:0007669"/>
    <property type="project" value="UniProtKB-KW"/>
</dbReference>
<evidence type="ECO:0000313" key="6">
    <source>
        <dbReference type="EMBL" id="PJC23079.1"/>
    </source>
</evidence>
<comment type="caution">
    <text evidence="6">The sequence shown here is derived from an EMBL/GenBank/DDBJ whole genome shotgun (WGS) entry which is preliminary data.</text>
</comment>
<dbReference type="InterPro" id="IPR001818">
    <property type="entry name" value="Pept_M10_metallopeptidase"/>
</dbReference>
<name>A0A2M8EK23_UNCKA</name>
<dbReference type="GO" id="GO:0008270">
    <property type="term" value="F:zinc ion binding"/>
    <property type="evidence" value="ECO:0007669"/>
    <property type="project" value="InterPro"/>
</dbReference>
<proteinExistence type="predicted"/>
<reference evidence="7" key="1">
    <citation type="submission" date="2017-09" db="EMBL/GenBank/DDBJ databases">
        <title>Depth-based differentiation of microbial function through sediment-hosted aquifers and enrichment of novel symbionts in the deep terrestrial subsurface.</title>
        <authorList>
            <person name="Probst A.J."/>
            <person name="Ladd B."/>
            <person name="Jarett J.K."/>
            <person name="Geller-Mcgrath D.E."/>
            <person name="Sieber C.M.K."/>
            <person name="Emerson J.B."/>
            <person name="Anantharaman K."/>
            <person name="Thomas B.C."/>
            <person name="Malmstrom R."/>
            <person name="Stieglmeier M."/>
            <person name="Klingl A."/>
            <person name="Woyke T."/>
            <person name="Ryan C.M."/>
            <person name="Banfield J.F."/>
        </authorList>
    </citation>
    <scope>NUCLEOTIDE SEQUENCE [LARGE SCALE GENOMIC DNA]</scope>
</reference>
<sequence>MRKGYLAIAIFFALILLFTFSTAFASTKRGFRLPPWAKEIAPDTYYLGTAEEEGLMLQGYAFVRYHKGYARFSYAKMRGNRTTCYGFLANGARWKTTEGYVLDEANADGLSAEFISSVTETSLETWDGQVTFEIFGLRNTSAVVDGADTAAPDGKNEIYFGSIEKPGVIAVTVVWGVFSGPLPNRRLVEYDVIFDDVDFTWGDAATNPTLMDYQNIATHEFGHAAGMNDLYVNPCAEETMYGYAIKGETKKRDLNIGDITGIKKLY</sequence>
<evidence type="ECO:0000256" key="3">
    <source>
        <dbReference type="ARBA" id="ARBA00022801"/>
    </source>
</evidence>
<evidence type="ECO:0000256" key="2">
    <source>
        <dbReference type="ARBA" id="ARBA00022723"/>
    </source>
</evidence>
<gene>
    <name evidence="6" type="ORF">CO059_00530</name>
</gene>
<evidence type="ECO:0000256" key="4">
    <source>
        <dbReference type="ARBA" id="ARBA00022833"/>
    </source>
</evidence>
<evidence type="ECO:0000256" key="1">
    <source>
        <dbReference type="ARBA" id="ARBA00022670"/>
    </source>
</evidence>